<evidence type="ECO:0000313" key="1">
    <source>
        <dbReference type="EMBL" id="GBN53803.1"/>
    </source>
</evidence>
<dbReference type="Proteomes" id="UP000499080">
    <property type="component" value="Unassembled WGS sequence"/>
</dbReference>
<sequence length="102" mass="11563">MARGLVSASVVSRVMAVNSSHVKGGGVARRRQCVRSLERCGEIWQARLAGIPLTTVHKYKTRVARGLPSNTPWKQGFRRSWRQSISVFMSLFKAKYDEEEKK</sequence>
<keyword evidence="2" id="KW-1185">Reference proteome</keyword>
<accession>A0A4Y2PSF1</accession>
<proteinExistence type="predicted"/>
<dbReference type="EMBL" id="BGPR01011953">
    <property type="protein sequence ID" value="GBN53803.1"/>
    <property type="molecule type" value="Genomic_DNA"/>
</dbReference>
<name>A0A4Y2PSF1_ARAVE</name>
<organism evidence="1 2">
    <name type="scientific">Araneus ventricosus</name>
    <name type="common">Orbweaver spider</name>
    <name type="synonym">Epeira ventricosa</name>
    <dbReference type="NCBI Taxonomy" id="182803"/>
    <lineage>
        <taxon>Eukaryota</taxon>
        <taxon>Metazoa</taxon>
        <taxon>Ecdysozoa</taxon>
        <taxon>Arthropoda</taxon>
        <taxon>Chelicerata</taxon>
        <taxon>Arachnida</taxon>
        <taxon>Araneae</taxon>
        <taxon>Araneomorphae</taxon>
        <taxon>Entelegynae</taxon>
        <taxon>Araneoidea</taxon>
        <taxon>Araneidae</taxon>
        <taxon>Araneus</taxon>
    </lineage>
</organism>
<evidence type="ECO:0000313" key="2">
    <source>
        <dbReference type="Proteomes" id="UP000499080"/>
    </source>
</evidence>
<protein>
    <submittedName>
        <fullName evidence="1">Uncharacterized protein</fullName>
    </submittedName>
</protein>
<dbReference type="AlphaFoldDB" id="A0A4Y2PSF1"/>
<reference evidence="1 2" key="1">
    <citation type="journal article" date="2019" name="Sci. Rep.">
        <title>Orb-weaving spider Araneus ventricosus genome elucidates the spidroin gene catalogue.</title>
        <authorList>
            <person name="Kono N."/>
            <person name="Nakamura H."/>
            <person name="Ohtoshi R."/>
            <person name="Moran D.A.P."/>
            <person name="Shinohara A."/>
            <person name="Yoshida Y."/>
            <person name="Fujiwara M."/>
            <person name="Mori M."/>
            <person name="Tomita M."/>
            <person name="Arakawa K."/>
        </authorList>
    </citation>
    <scope>NUCLEOTIDE SEQUENCE [LARGE SCALE GENOMIC DNA]</scope>
</reference>
<comment type="caution">
    <text evidence="1">The sequence shown here is derived from an EMBL/GenBank/DDBJ whole genome shotgun (WGS) entry which is preliminary data.</text>
</comment>
<gene>
    <name evidence="1" type="ORF">AVEN_237894_1</name>
</gene>